<name>A0A2J6T8P9_9HELO</name>
<reference evidence="3 4" key="1">
    <citation type="submission" date="2016-04" db="EMBL/GenBank/DDBJ databases">
        <title>A degradative enzymes factory behind the ericoid mycorrhizal symbiosis.</title>
        <authorList>
            <consortium name="DOE Joint Genome Institute"/>
            <person name="Martino E."/>
            <person name="Morin E."/>
            <person name="Grelet G."/>
            <person name="Kuo A."/>
            <person name="Kohler A."/>
            <person name="Daghino S."/>
            <person name="Barry K."/>
            <person name="Choi C."/>
            <person name="Cichocki N."/>
            <person name="Clum A."/>
            <person name="Copeland A."/>
            <person name="Hainaut M."/>
            <person name="Haridas S."/>
            <person name="Labutti K."/>
            <person name="Lindquist E."/>
            <person name="Lipzen A."/>
            <person name="Khouja H.-R."/>
            <person name="Murat C."/>
            <person name="Ohm R."/>
            <person name="Olson A."/>
            <person name="Spatafora J."/>
            <person name="Veneault-Fourrey C."/>
            <person name="Henrissat B."/>
            <person name="Grigoriev I."/>
            <person name="Martin F."/>
            <person name="Perotto S."/>
        </authorList>
    </citation>
    <scope>NUCLEOTIDE SEQUENCE [LARGE SCALE GENOMIC DNA]</scope>
    <source>
        <strain evidence="3 4">E</strain>
    </source>
</reference>
<dbReference type="RefSeq" id="XP_024736217.1">
    <property type="nucleotide sequence ID" value="XM_024884906.1"/>
</dbReference>
<accession>A0A2J6T8P9</accession>
<dbReference type="EMBL" id="KZ613817">
    <property type="protein sequence ID" value="PMD59313.1"/>
    <property type="molecule type" value="Genomic_DNA"/>
</dbReference>
<keyword evidence="4" id="KW-1185">Reference proteome</keyword>
<organism evidence="3 4">
    <name type="scientific">Hyaloscypha bicolor E</name>
    <dbReference type="NCBI Taxonomy" id="1095630"/>
    <lineage>
        <taxon>Eukaryota</taxon>
        <taxon>Fungi</taxon>
        <taxon>Dikarya</taxon>
        <taxon>Ascomycota</taxon>
        <taxon>Pezizomycotina</taxon>
        <taxon>Leotiomycetes</taxon>
        <taxon>Helotiales</taxon>
        <taxon>Hyaloscyphaceae</taxon>
        <taxon>Hyaloscypha</taxon>
        <taxon>Hyaloscypha bicolor</taxon>
    </lineage>
</organism>
<dbReference type="GO" id="GO:0017057">
    <property type="term" value="F:6-phosphogluconolactonase activity"/>
    <property type="evidence" value="ECO:0007669"/>
    <property type="project" value="TreeGrafter"/>
</dbReference>
<dbReference type="PANTHER" id="PTHR30344:SF4">
    <property type="entry name" value="CYCLASE, PUTATIVE (AFU_ORTHOLOGUE AFUA_6G11580)-RELATED"/>
    <property type="match status" value="1"/>
</dbReference>
<evidence type="ECO:0000313" key="3">
    <source>
        <dbReference type="EMBL" id="PMD59313.1"/>
    </source>
</evidence>
<evidence type="ECO:0000256" key="2">
    <source>
        <dbReference type="SAM" id="SignalP"/>
    </source>
</evidence>
<evidence type="ECO:0000313" key="4">
    <source>
        <dbReference type="Proteomes" id="UP000235371"/>
    </source>
</evidence>
<feature type="chain" id="PRO_5014385326" evidence="2">
    <location>
        <begin position="20"/>
        <end position="375"/>
    </location>
</feature>
<dbReference type="Pfam" id="PF10282">
    <property type="entry name" value="Lactonase"/>
    <property type="match status" value="1"/>
</dbReference>
<dbReference type="SUPFAM" id="SSF75011">
    <property type="entry name" value="3-carboxy-cis,cis-mucoante lactonizing enzyme"/>
    <property type="match status" value="1"/>
</dbReference>
<dbReference type="OrthoDB" id="1715191at2759"/>
<dbReference type="InterPro" id="IPR019405">
    <property type="entry name" value="Lactonase_7-beta_prop"/>
</dbReference>
<dbReference type="InParanoid" id="A0A2J6T8P9"/>
<gene>
    <name evidence="3" type="ORF">K444DRAFT_643931</name>
</gene>
<dbReference type="GeneID" id="36592983"/>
<dbReference type="AlphaFoldDB" id="A0A2J6T8P9"/>
<proteinExistence type="inferred from homology"/>
<dbReference type="InterPro" id="IPR050282">
    <property type="entry name" value="Cycloisomerase_2"/>
</dbReference>
<dbReference type="Gene3D" id="2.130.10.10">
    <property type="entry name" value="YVTN repeat-like/Quinoprotein amine dehydrogenase"/>
    <property type="match status" value="1"/>
</dbReference>
<dbReference type="InterPro" id="IPR015943">
    <property type="entry name" value="WD40/YVTN_repeat-like_dom_sf"/>
</dbReference>
<dbReference type="PANTHER" id="PTHR30344">
    <property type="entry name" value="6-PHOSPHOGLUCONOLACTONASE-RELATED"/>
    <property type="match status" value="1"/>
</dbReference>
<feature type="signal peptide" evidence="2">
    <location>
        <begin position="1"/>
        <end position="19"/>
    </location>
</feature>
<evidence type="ECO:0000256" key="1">
    <source>
        <dbReference type="ARBA" id="ARBA00005564"/>
    </source>
</evidence>
<keyword evidence="2" id="KW-0732">Signal</keyword>
<comment type="similarity">
    <text evidence="1">Belongs to the cycloisomerase 2 family.</text>
</comment>
<sequence length="375" mass="39328">MRPSTTLFAFLSLLSAVNGELHQLIVGTFGTEHLYTLEFDDSALTLELIGNFTTNAASSWIALSHDKKNLYGTSFTASSPAFVSYTLGSATDIIYNTTLALGGNCSSSKAIFVAAASKSPYAVYGTPFGGSAECGSVMSVDENGVLLEVIQNYTYQSTSGVHGMAMNANNSFIYSADDSANTLWTHSVDSTTGELTYVSSIAGPVTGADPRHVAVHPEGQYLYVILEGANELAQYSIDQATGIPSFENVTYSLIPSGATSSSYWSDEVALSFSNNYLWATSRARSTNSTGYISAFSLESDGSIESQLFLNATSSSGGTANSVAPSPFSDQFVALTDSAVGFVQIWQLGSDGASASVVASVDIEDGGCCANAVWYS</sequence>
<dbReference type="Proteomes" id="UP000235371">
    <property type="component" value="Unassembled WGS sequence"/>
</dbReference>
<dbReference type="STRING" id="1095630.A0A2J6T8P9"/>
<protein>
    <submittedName>
        <fullName evidence="3">3-carboxy-cis,cis-mucoante lactonizing enzyme</fullName>
    </submittedName>
</protein>